<dbReference type="CDD" id="cd17943">
    <property type="entry name" value="DEADc_DDX20"/>
    <property type="match status" value="1"/>
</dbReference>
<reference evidence="10" key="1">
    <citation type="submission" date="2021-08" db="EMBL/GenBank/DDBJ databases">
        <authorList>
            <person name="Misof B."/>
            <person name="Oliver O."/>
            <person name="Podsiadlowski L."/>
            <person name="Donath A."/>
            <person name="Peters R."/>
            <person name="Mayer C."/>
            <person name="Rust J."/>
            <person name="Gunkel S."/>
            <person name="Lesny P."/>
            <person name="Martin S."/>
            <person name="Oeyen J.P."/>
            <person name="Petersen M."/>
            <person name="Panagiotis P."/>
            <person name="Wilbrandt J."/>
            <person name="Tanja T."/>
        </authorList>
    </citation>
    <scope>NUCLEOTIDE SEQUENCE</scope>
    <source>
        <strain evidence="10">GBR_01_08_01A</strain>
        <tissue evidence="10">Thorax + abdomen</tissue>
    </source>
</reference>
<evidence type="ECO:0000313" key="10">
    <source>
        <dbReference type="EMBL" id="KAK2579838.1"/>
    </source>
</evidence>
<dbReference type="PANTHER" id="PTHR47958">
    <property type="entry name" value="ATP-DEPENDENT RNA HELICASE DBP3"/>
    <property type="match status" value="1"/>
</dbReference>
<accession>A0AAD9RHN7</accession>
<dbReference type="GO" id="GO:0010468">
    <property type="term" value="P:regulation of gene expression"/>
    <property type="evidence" value="ECO:0007669"/>
    <property type="project" value="UniProtKB-ARBA"/>
</dbReference>
<dbReference type="InterPro" id="IPR027417">
    <property type="entry name" value="P-loop_NTPase"/>
</dbReference>
<dbReference type="Gene3D" id="3.40.50.300">
    <property type="entry name" value="P-loop containing nucleotide triphosphate hydrolases"/>
    <property type="match status" value="2"/>
</dbReference>
<evidence type="ECO:0000259" key="8">
    <source>
        <dbReference type="PROSITE" id="PS51194"/>
    </source>
</evidence>
<evidence type="ECO:0000256" key="6">
    <source>
        <dbReference type="PROSITE-ProRule" id="PRU00552"/>
    </source>
</evidence>
<keyword evidence="5" id="KW-0067">ATP-binding</keyword>
<keyword evidence="3" id="KW-0378">Hydrolase</keyword>
<dbReference type="InterPro" id="IPR014014">
    <property type="entry name" value="RNA_helicase_DEAD_Q_motif"/>
</dbReference>
<keyword evidence="4" id="KW-0347">Helicase</keyword>
<dbReference type="GO" id="GO:0003676">
    <property type="term" value="F:nucleic acid binding"/>
    <property type="evidence" value="ECO:0007669"/>
    <property type="project" value="InterPro"/>
</dbReference>
<evidence type="ECO:0000256" key="1">
    <source>
        <dbReference type="ARBA" id="ARBA00012552"/>
    </source>
</evidence>
<proteinExistence type="predicted"/>
<organism evidence="10 11">
    <name type="scientific">Odynerus spinipes</name>
    <dbReference type="NCBI Taxonomy" id="1348599"/>
    <lineage>
        <taxon>Eukaryota</taxon>
        <taxon>Metazoa</taxon>
        <taxon>Ecdysozoa</taxon>
        <taxon>Arthropoda</taxon>
        <taxon>Hexapoda</taxon>
        <taxon>Insecta</taxon>
        <taxon>Pterygota</taxon>
        <taxon>Neoptera</taxon>
        <taxon>Endopterygota</taxon>
        <taxon>Hymenoptera</taxon>
        <taxon>Apocrita</taxon>
        <taxon>Aculeata</taxon>
        <taxon>Vespoidea</taxon>
        <taxon>Vespidae</taxon>
        <taxon>Eumeninae</taxon>
        <taxon>Odynerus</taxon>
    </lineage>
</organism>
<dbReference type="PROSITE" id="PS00039">
    <property type="entry name" value="DEAD_ATP_HELICASE"/>
    <property type="match status" value="1"/>
</dbReference>
<gene>
    <name evidence="10" type="ORF">KPH14_007523</name>
</gene>
<evidence type="ECO:0000259" key="7">
    <source>
        <dbReference type="PROSITE" id="PS51192"/>
    </source>
</evidence>
<evidence type="ECO:0000256" key="5">
    <source>
        <dbReference type="ARBA" id="ARBA00022840"/>
    </source>
</evidence>
<feature type="domain" description="Helicase ATP-binding" evidence="7">
    <location>
        <begin position="55"/>
        <end position="225"/>
    </location>
</feature>
<dbReference type="GO" id="GO:0016787">
    <property type="term" value="F:hydrolase activity"/>
    <property type="evidence" value="ECO:0007669"/>
    <property type="project" value="UniProtKB-KW"/>
</dbReference>
<dbReference type="InterPro" id="IPR014001">
    <property type="entry name" value="Helicase_ATP-bd"/>
</dbReference>
<feature type="short sequence motif" description="Q motif" evidence="6">
    <location>
        <begin position="24"/>
        <end position="52"/>
    </location>
</feature>
<dbReference type="EMBL" id="JAIFRP010000073">
    <property type="protein sequence ID" value="KAK2579838.1"/>
    <property type="molecule type" value="Genomic_DNA"/>
</dbReference>
<dbReference type="Pfam" id="PF00271">
    <property type="entry name" value="Helicase_C"/>
    <property type="match status" value="1"/>
</dbReference>
<dbReference type="GO" id="GO:0003724">
    <property type="term" value="F:RNA helicase activity"/>
    <property type="evidence" value="ECO:0007669"/>
    <property type="project" value="UniProtKB-EC"/>
</dbReference>
<dbReference type="InterPro" id="IPR011545">
    <property type="entry name" value="DEAD/DEAH_box_helicase_dom"/>
</dbReference>
<dbReference type="PROSITE" id="PS51192">
    <property type="entry name" value="HELICASE_ATP_BIND_1"/>
    <property type="match status" value="1"/>
</dbReference>
<dbReference type="InterPro" id="IPR001650">
    <property type="entry name" value="Helicase_C-like"/>
</dbReference>
<evidence type="ECO:0000259" key="9">
    <source>
        <dbReference type="PROSITE" id="PS51195"/>
    </source>
</evidence>
<evidence type="ECO:0000256" key="4">
    <source>
        <dbReference type="ARBA" id="ARBA00022806"/>
    </source>
</evidence>
<dbReference type="PROSITE" id="PS51194">
    <property type="entry name" value="HELICASE_CTER"/>
    <property type="match status" value="1"/>
</dbReference>
<feature type="domain" description="Helicase C-terminal" evidence="8">
    <location>
        <begin position="260"/>
        <end position="405"/>
    </location>
</feature>
<dbReference type="Proteomes" id="UP001258017">
    <property type="component" value="Unassembled WGS sequence"/>
</dbReference>
<protein>
    <recommendedName>
        <fullName evidence="1">RNA helicase</fullName>
        <ecNumber evidence="1">3.6.4.13</ecNumber>
    </recommendedName>
</protein>
<dbReference type="InterPro" id="IPR000629">
    <property type="entry name" value="RNA-helicase_DEAD-box_CS"/>
</dbReference>
<evidence type="ECO:0000313" key="11">
    <source>
        <dbReference type="Proteomes" id="UP001258017"/>
    </source>
</evidence>
<dbReference type="SMART" id="SM00487">
    <property type="entry name" value="DEXDc"/>
    <property type="match status" value="1"/>
</dbReference>
<name>A0AAD9RHN7_9HYME</name>
<keyword evidence="2" id="KW-0547">Nucleotide-binding</keyword>
<dbReference type="SUPFAM" id="SSF52540">
    <property type="entry name" value="P-loop containing nucleoside triphosphate hydrolases"/>
    <property type="match status" value="2"/>
</dbReference>
<dbReference type="Pfam" id="PF00270">
    <property type="entry name" value="DEAD"/>
    <property type="match status" value="1"/>
</dbReference>
<dbReference type="PROSITE" id="PS51195">
    <property type="entry name" value="Q_MOTIF"/>
    <property type="match status" value="1"/>
</dbReference>
<dbReference type="AlphaFoldDB" id="A0AAD9RHN7"/>
<reference evidence="10" key="2">
    <citation type="journal article" date="2023" name="Commun. Biol.">
        <title>Intrasexual cuticular hydrocarbon dimorphism in a wasp sheds light on hydrocarbon biosynthesis genes in Hymenoptera.</title>
        <authorList>
            <person name="Moris V.C."/>
            <person name="Podsiadlowski L."/>
            <person name="Martin S."/>
            <person name="Oeyen J.P."/>
            <person name="Donath A."/>
            <person name="Petersen M."/>
            <person name="Wilbrandt J."/>
            <person name="Misof B."/>
            <person name="Liedtke D."/>
            <person name="Thamm M."/>
            <person name="Scheiner R."/>
            <person name="Schmitt T."/>
            <person name="Niehuis O."/>
        </authorList>
    </citation>
    <scope>NUCLEOTIDE SEQUENCE</scope>
    <source>
        <strain evidence="10">GBR_01_08_01A</strain>
    </source>
</reference>
<comment type="caution">
    <text evidence="10">The sequence shown here is derived from an EMBL/GenBank/DDBJ whole genome shotgun (WGS) entry which is preliminary data.</text>
</comment>
<evidence type="ECO:0000256" key="2">
    <source>
        <dbReference type="ARBA" id="ARBA00022741"/>
    </source>
</evidence>
<dbReference type="SMART" id="SM00490">
    <property type="entry name" value="HELICc"/>
    <property type="match status" value="1"/>
</dbReference>
<feature type="domain" description="DEAD-box RNA helicase Q" evidence="9">
    <location>
        <begin position="24"/>
        <end position="52"/>
    </location>
</feature>
<dbReference type="EC" id="3.6.4.13" evidence="1"/>
<keyword evidence="11" id="KW-1185">Reference proteome</keyword>
<dbReference type="GO" id="GO:0005524">
    <property type="term" value="F:ATP binding"/>
    <property type="evidence" value="ECO:0007669"/>
    <property type="project" value="UniProtKB-KW"/>
</dbReference>
<evidence type="ECO:0000256" key="3">
    <source>
        <dbReference type="ARBA" id="ARBA00022801"/>
    </source>
</evidence>
<dbReference type="CDD" id="cd18787">
    <property type="entry name" value="SF2_C_DEAD"/>
    <property type="match status" value="1"/>
</dbReference>
<sequence length="1221" mass="139867">MSHIIAHDTKKKSRTKDVKILEDVTFSQMGLSQNILNGLANCGFQRPSPIQLKAIPLGRCGFDLIVKAKSGTGKTLVFGTIALEMIDVQISSIQVLILAPTREIAIQISEVLSSIGSELKKLKIQLFIGGMTLDGDKKKLHECHIAVGAPGRVKHLIEKELLKTDNIRLFVLDEADKLMEKSFQGDINYIFSKLPPSKQVIASSATYPGDLETFLQLYMCSPVLASPDNDGPILLGLKQFVSVVTSHPNAMKQVQIKIEELAKILNKIPFKQCLVFSNYQSRAQSVCNKINSMGFSATYIIGNQDMIKRQQAIKKLKTFKCRIMLTTDLTARGIDVENVNLVINLDIPEEGATYLHRIGRAGRYGSHGISITIVSDTELQKFQKMLASVGGNKFYVAKLPVEYPVNIWSCDYAIFDKIVAKCDSDIEKVEIDNNALESDNSSTISTSHSIIQYDNIFLQTNKNEVNEGQLSLDTNDILNKDIDSNMVCANEKSFECTITPTLEENIPLRSTCTQDVKDAKEVECSLENKKMEKIPNPDSICVEPKPKNLYEFKLTNHSNNPSDMQKYNANIVFKVDLSNIEQDSLTNIDDEKMMEYLEFQSNTKYIKNGTTQMSCKVNSEMTSCDNLILENKEQQTKFAEKNSTSCIESSSMEKAEDTDSFYIKELCNYLQLHTEVFEKQNEPKVCYDEDSLLKMASEWNKQLDFEIFVLDNKMKYMSDSIYKIVEEEYCLALKTFFLMQKKALLCIYPELRNDKEIDDTYLYSSYCPNRNLMDMYREIEDFKSQYRKFGKTFEAYFPYPVREDASMPNLMLLDTEIEDYRNALRYLKAQPNITKRLTELTKYIAYFNEFDHHDLIVKIKEQGKMSFDELLAFIQQEITTKKLNKEKVTNDAVMYRDDSSSMTQKDTFTELTSYNHVKSSKVSQSKEGTENVDKLCHKIDSLNLQNKLNKNVMSDSNETDCSDTSSLNVYNIGKEDFLPIQTVNKKVENILRCKKYSKKIPVKSHRPIAQKNLNGFKKKYISCDVPKQSHSFSKVNCTSLLQPHNGQVHLEGTSNEILHDVSSNLVPKDHLHMQKNSSIQTTVPFYYMKHCNTDFKSDEVNSYACDADERKTYNYKPNVDPWAQPFHFYNNYAYNNFSYNVDLIGEQSNPNNGRCSQQTFQNKDRTSRVGQTVLNKNVQSIHKGEVEIEEFFTSLRMQTDRLHWQIYQSQMLGQYVQSEER</sequence>